<sequence length="99" mass="11046">MDVLGGRWTTLIVRELLAGARRFSELRRSLVRISPKTLTTRLRDLEERGIVTRTVYAEVPPRVEYQLTPRGEGLGDIIAAMARWGEAPEVEAPVLTASS</sequence>
<dbReference type="EMBL" id="FNZA01000002">
    <property type="protein sequence ID" value="SEI91076.1"/>
    <property type="molecule type" value="Genomic_DNA"/>
</dbReference>
<dbReference type="PROSITE" id="PS51118">
    <property type="entry name" value="HTH_HXLR"/>
    <property type="match status" value="1"/>
</dbReference>
<proteinExistence type="predicted"/>
<dbReference type="Proteomes" id="UP000199223">
    <property type="component" value="Unassembled WGS sequence"/>
</dbReference>
<dbReference type="Gene3D" id="1.10.10.10">
    <property type="entry name" value="Winged helix-like DNA-binding domain superfamily/Winged helix DNA-binding domain"/>
    <property type="match status" value="1"/>
</dbReference>
<evidence type="ECO:0000313" key="6">
    <source>
        <dbReference type="Proteomes" id="UP000199223"/>
    </source>
</evidence>
<keyword evidence="1" id="KW-0805">Transcription regulation</keyword>
<dbReference type="SUPFAM" id="SSF46785">
    <property type="entry name" value="Winged helix' DNA-binding domain"/>
    <property type="match status" value="1"/>
</dbReference>
<dbReference type="InterPro" id="IPR036390">
    <property type="entry name" value="WH_DNA-bd_sf"/>
</dbReference>
<evidence type="ECO:0000256" key="1">
    <source>
        <dbReference type="ARBA" id="ARBA00023015"/>
    </source>
</evidence>
<evidence type="ECO:0000256" key="2">
    <source>
        <dbReference type="ARBA" id="ARBA00023125"/>
    </source>
</evidence>
<keyword evidence="3" id="KW-0804">Transcription</keyword>
<dbReference type="PANTHER" id="PTHR33204">
    <property type="entry name" value="TRANSCRIPTIONAL REGULATOR, MARR FAMILY"/>
    <property type="match status" value="1"/>
</dbReference>
<dbReference type="InterPro" id="IPR002577">
    <property type="entry name" value="HTH_HxlR"/>
</dbReference>
<accession>A0A1H6UHA3</accession>
<dbReference type="PANTHER" id="PTHR33204:SF37">
    <property type="entry name" value="HTH-TYPE TRANSCRIPTIONAL REGULATOR YODB"/>
    <property type="match status" value="1"/>
</dbReference>
<name>A0A1H6UHA3_9DEIO</name>
<keyword evidence="6" id="KW-1185">Reference proteome</keyword>
<dbReference type="STRING" id="856736.SAMN04488058_102197"/>
<dbReference type="GO" id="GO:0003677">
    <property type="term" value="F:DNA binding"/>
    <property type="evidence" value="ECO:0007669"/>
    <property type="project" value="UniProtKB-KW"/>
</dbReference>
<keyword evidence="2" id="KW-0238">DNA-binding</keyword>
<dbReference type="Pfam" id="PF01638">
    <property type="entry name" value="HxlR"/>
    <property type="match status" value="1"/>
</dbReference>
<gene>
    <name evidence="5" type="ORF">SAMN04488058_102197</name>
</gene>
<reference evidence="6" key="1">
    <citation type="submission" date="2016-10" db="EMBL/GenBank/DDBJ databases">
        <authorList>
            <person name="Varghese N."/>
            <person name="Submissions S."/>
        </authorList>
    </citation>
    <scope>NUCLEOTIDE SEQUENCE [LARGE SCALE GENOMIC DNA]</scope>
    <source>
        <strain evidence="6">CGMCC 1.10218</strain>
    </source>
</reference>
<evidence type="ECO:0000256" key="3">
    <source>
        <dbReference type="ARBA" id="ARBA00023163"/>
    </source>
</evidence>
<feature type="domain" description="HTH hxlR-type" evidence="4">
    <location>
        <begin position="1"/>
        <end position="93"/>
    </location>
</feature>
<evidence type="ECO:0000313" key="5">
    <source>
        <dbReference type="EMBL" id="SEI91076.1"/>
    </source>
</evidence>
<dbReference type="AlphaFoldDB" id="A0A1H6UHA3"/>
<organism evidence="5 6">
    <name type="scientific">Deinococcus reticulitermitis</name>
    <dbReference type="NCBI Taxonomy" id="856736"/>
    <lineage>
        <taxon>Bacteria</taxon>
        <taxon>Thermotogati</taxon>
        <taxon>Deinococcota</taxon>
        <taxon>Deinococci</taxon>
        <taxon>Deinococcales</taxon>
        <taxon>Deinococcaceae</taxon>
        <taxon>Deinococcus</taxon>
    </lineage>
</organism>
<protein>
    <submittedName>
        <fullName evidence="5">Transcriptional regulator, HxlR family</fullName>
    </submittedName>
</protein>
<evidence type="ECO:0000259" key="4">
    <source>
        <dbReference type="PROSITE" id="PS51118"/>
    </source>
</evidence>
<dbReference type="InterPro" id="IPR036388">
    <property type="entry name" value="WH-like_DNA-bd_sf"/>
</dbReference>